<dbReference type="OrthoDB" id="10404640at2759"/>
<organism evidence="1 2">
    <name type="scientific">Trema orientale</name>
    <name type="common">Charcoal tree</name>
    <name type="synonym">Celtis orientalis</name>
    <dbReference type="NCBI Taxonomy" id="63057"/>
    <lineage>
        <taxon>Eukaryota</taxon>
        <taxon>Viridiplantae</taxon>
        <taxon>Streptophyta</taxon>
        <taxon>Embryophyta</taxon>
        <taxon>Tracheophyta</taxon>
        <taxon>Spermatophyta</taxon>
        <taxon>Magnoliopsida</taxon>
        <taxon>eudicotyledons</taxon>
        <taxon>Gunneridae</taxon>
        <taxon>Pentapetalae</taxon>
        <taxon>rosids</taxon>
        <taxon>fabids</taxon>
        <taxon>Rosales</taxon>
        <taxon>Cannabaceae</taxon>
        <taxon>Trema</taxon>
    </lineage>
</organism>
<gene>
    <name evidence="1" type="ORF">TorRG33x02_332550</name>
</gene>
<dbReference type="Proteomes" id="UP000237000">
    <property type="component" value="Unassembled WGS sequence"/>
</dbReference>
<keyword evidence="2" id="KW-1185">Reference proteome</keyword>
<reference evidence="2" key="1">
    <citation type="submission" date="2016-06" db="EMBL/GenBank/DDBJ databases">
        <title>Parallel loss of symbiosis genes in relatives of nitrogen-fixing non-legume Parasponia.</title>
        <authorList>
            <person name="Van Velzen R."/>
            <person name="Holmer R."/>
            <person name="Bu F."/>
            <person name="Rutten L."/>
            <person name="Van Zeijl A."/>
            <person name="Liu W."/>
            <person name="Santuari L."/>
            <person name="Cao Q."/>
            <person name="Sharma T."/>
            <person name="Shen D."/>
            <person name="Roswanjaya Y."/>
            <person name="Wardhani T."/>
            <person name="Kalhor M.S."/>
            <person name="Jansen J."/>
            <person name="Van den Hoogen J."/>
            <person name="Gungor B."/>
            <person name="Hartog M."/>
            <person name="Hontelez J."/>
            <person name="Verver J."/>
            <person name="Yang W.-C."/>
            <person name="Schijlen E."/>
            <person name="Repin R."/>
            <person name="Schilthuizen M."/>
            <person name="Schranz E."/>
            <person name="Heidstra R."/>
            <person name="Miyata K."/>
            <person name="Fedorova E."/>
            <person name="Kohlen W."/>
            <person name="Bisseling T."/>
            <person name="Smit S."/>
            <person name="Geurts R."/>
        </authorList>
    </citation>
    <scope>NUCLEOTIDE SEQUENCE [LARGE SCALE GENOMIC DNA]</scope>
    <source>
        <strain evidence="2">cv. RG33-2</strain>
    </source>
</reference>
<accession>A0A2P5B5A7</accession>
<evidence type="ECO:0000313" key="1">
    <source>
        <dbReference type="EMBL" id="PON43958.1"/>
    </source>
</evidence>
<dbReference type="EMBL" id="JXTC01000604">
    <property type="protein sequence ID" value="PON43958.1"/>
    <property type="molecule type" value="Genomic_DNA"/>
</dbReference>
<protein>
    <submittedName>
        <fullName evidence="1">Uncharacterized protein</fullName>
    </submittedName>
</protein>
<dbReference type="InParanoid" id="A0A2P5B5A7"/>
<name>A0A2P5B5A7_TREOI</name>
<evidence type="ECO:0000313" key="2">
    <source>
        <dbReference type="Proteomes" id="UP000237000"/>
    </source>
</evidence>
<sequence length="58" mass="6813">MASEEGENEDEDDEFLKLQMFIDRTSDMPKVRFCLQGGVQFKLGGKQKFFEHELAIWL</sequence>
<dbReference type="AlphaFoldDB" id="A0A2P5B5A7"/>
<proteinExistence type="predicted"/>
<comment type="caution">
    <text evidence="1">The sequence shown here is derived from an EMBL/GenBank/DDBJ whole genome shotgun (WGS) entry which is preliminary data.</text>
</comment>